<keyword evidence="2" id="KW-1185">Reference proteome</keyword>
<dbReference type="EMBL" id="JBIHMM010000001">
    <property type="protein sequence ID" value="MFH0253324.1"/>
    <property type="molecule type" value="Genomic_DNA"/>
</dbReference>
<organism evidence="1 2">
    <name type="scientific">Roseovarius aquimarinus</name>
    <dbReference type="NCBI Taxonomy" id="1229156"/>
    <lineage>
        <taxon>Bacteria</taxon>
        <taxon>Pseudomonadati</taxon>
        <taxon>Pseudomonadota</taxon>
        <taxon>Alphaproteobacteria</taxon>
        <taxon>Rhodobacterales</taxon>
        <taxon>Roseobacteraceae</taxon>
        <taxon>Roseovarius</taxon>
    </lineage>
</organism>
<proteinExistence type="predicted"/>
<name>A0ABW7I5Z2_9RHOB</name>
<dbReference type="RefSeq" id="WP_377167899.1">
    <property type="nucleotide sequence ID" value="NZ_JBHTJC010000001.1"/>
</dbReference>
<evidence type="ECO:0000313" key="2">
    <source>
        <dbReference type="Proteomes" id="UP001607157"/>
    </source>
</evidence>
<gene>
    <name evidence="1" type="ORF">ACGRVM_05445</name>
</gene>
<sequence>MAGAMGARAENRFSIRFRNRDAPVAPGQGARRIDAPITFCAKGARRAHGAGQLFAPGAIGAQESLMRRRLARRCRVPQRHLSRSVEATADALPWKIKLFRGCYLSSALTGRVQDAFLCEKRNNYFDFLDHAVACPFVRNLWLTLVMRRVNPLNVNEVRRSSAALRDRSSGENLVRAATITSLLQLLSIPLPKA</sequence>
<evidence type="ECO:0000313" key="1">
    <source>
        <dbReference type="EMBL" id="MFH0253324.1"/>
    </source>
</evidence>
<accession>A0ABW7I5Z2</accession>
<dbReference type="Proteomes" id="UP001607157">
    <property type="component" value="Unassembled WGS sequence"/>
</dbReference>
<reference evidence="1 2" key="1">
    <citation type="submission" date="2024-10" db="EMBL/GenBank/DDBJ databases">
        <authorList>
            <person name="Yang X.-N."/>
        </authorList>
    </citation>
    <scope>NUCLEOTIDE SEQUENCE [LARGE SCALE GENOMIC DNA]</scope>
    <source>
        <strain evidence="1 2">CAU 1059</strain>
    </source>
</reference>
<protein>
    <submittedName>
        <fullName evidence="1">Uncharacterized protein</fullName>
    </submittedName>
</protein>
<comment type="caution">
    <text evidence="1">The sequence shown here is derived from an EMBL/GenBank/DDBJ whole genome shotgun (WGS) entry which is preliminary data.</text>
</comment>